<organism evidence="3 4">
    <name type="scientific">Polarella glacialis</name>
    <name type="common">Dinoflagellate</name>
    <dbReference type="NCBI Taxonomy" id="89957"/>
    <lineage>
        <taxon>Eukaryota</taxon>
        <taxon>Sar</taxon>
        <taxon>Alveolata</taxon>
        <taxon>Dinophyceae</taxon>
        <taxon>Suessiales</taxon>
        <taxon>Suessiaceae</taxon>
        <taxon>Polarella</taxon>
    </lineage>
</organism>
<name>A0A813M070_POLGL</name>
<evidence type="ECO:0000256" key="2">
    <source>
        <dbReference type="SAM" id="SignalP"/>
    </source>
</evidence>
<feature type="chain" id="PRO_5032696755" evidence="2">
    <location>
        <begin position="26"/>
        <end position="156"/>
    </location>
</feature>
<sequence length="156" mass="16488">MPSSATLFGSWLLIDFVSYSGGCSASLVRSTSEETSPAHKDSMTASVISVHGGQSSCNIKRQCRMPTGQWHSAGYAVSSCTVAVKSAISETTEGQKTPRERPKHPTVDVQAKSVEQKRSTTASHVQAKPEASLAPTPLPQEADESNELLTGLGVEV</sequence>
<protein>
    <submittedName>
        <fullName evidence="3">Uncharacterized protein</fullName>
    </submittedName>
</protein>
<comment type="caution">
    <text evidence="3">The sequence shown here is derived from an EMBL/GenBank/DDBJ whole genome shotgun (WGS) entry which is preliminary data.</text>
</comment>
<dbReference type="Proteomes" id="UP000626109">
    <property type="component" value="Unassembled WGS sequence"/>
</dbReference>
<evidence type="ECO:0000256" key="1">
    <source>
        <dbReference type="SAM" id="MobiDB-lite"/>
    </source>
</evidence>
<dbReference type="EMBL" id="CAJNNW010037506">
    <property type="protein sequence ID" value="CAE8742446.1"/>
    <property type="molecule type" value="Genomic_DNA"/>
</dbReference>
<feature type="region of interest" description="Disordered" evidence="1">
    <location>
        <begin position="89"/>
        <end position="156"/>
    </location>
</feature>
<feature type="non-terminal residue" evidence="3">
    <location>
        <position position="156"/>
    </location>
</feature>
<accession>A0A813M070</accession>
<feature type="compositionally biased region" description="Basic and acidic residues" evidence="1">
    <location>
        <begin position="96"/>
        <end position="106"/>
    </location>
</feature>
<evidence type="ECO:0000313" key="3">
    <source>
        <dbReference type="EMBL" id="CAE8742446.1"/>
    </source>
</evidence>
<evidence type="ECO:0000313" key="4">
    <source>
        <dbReference type="Proteomes" id="UP000626109"/>
    </source>
</evidence>
<keyword evidence="2" id="KW-0732">Signal</keyword>
<gene>
    <name evidence="3" type="ORF">PGLA2088_LOCUS50971</name>
</gene>
<proteinExistence type="predicted"/>
<feature type="signal peptide" evidence="2">
    <location>
        <begin position="1"/>
        <end position="25"/>
    </location>
</feature>
<reference evidence="3" key="1">
    <citation type="submission" date="2021-02" db="EMBL/GenBank/DDBJ databases">
        <authorList>
            <person name="Dougan E. K."/>
            <person name="Rhodes N."/>
            <person name="Thang M."/>
            <person name="Chan C."/>
        </authorList>
    </citation>
    <scope>NUCLEOTIDE SEQUENCE</scope>
</reference>
<dbReference type="AlphaFoldDB" id="A0A813M070"/>